<dbReference type="GO" id="GO:0000976">
    <property type="term" value="F:transcription cis-regulatory region binding"/>
    <property type="evidence" value="ECO:0007669"/>
    <property type="project" value="TreeGrafter"/>
</dbReference>
<reference evidence="8 9" key="1">
    <citation type="submission" date="2014-12" db="EMBL/GenBank/DDBJ databases">
        <title>Denitrispirillum autotrophicum gen. nov., sp. nov., Denitrifying, Facultatively Autotrophic Bacteria Isolated from Rice Paddy Soil.</title>
        <authorList>
            <person name="Ishii S."/>
            <person name="Ashida N."/>
            <person name="Ohno H."/>
            <person name="Otsuka S."/>
            <person name="Yokota A."/>
            <person name="Senoo K."/>
        </authorList>
    </citation>
    <scope>NUCLEOTIDE SEQUENCE [LARGE SCALE GENOMIC DNA]</scope>
    <source>
        <strain evidence="8 9">TSA66</strain>
    </source>
</reference>
<evidence type="ECO:0000256" key="2">
    <source>
        <dbReference type="ARBA" id="ARBA00023012"/>
    </source>
</evidence>
<comment type="caution">
    <text evidence="8">The sequence shown here is derived from an EMBL/GenBank/DDBJ whole genome shotgun (WGS) entry which is preliminary data.</text>
</comment>
<dbReference type="GO" id="GO:0000156">
    <property type="term" value="F:phosphorelay response regulator activity"/>
    <property type="evidence" value="ECO:0007669"/>
    <property type="project" value="TreeGrafter"/>
</dbReference>
<feature type="modified residue" description="4-aspartylphosphate" evidence="4">
    <location>
        <position position="51"/>
    </location>
</feature>
<dbReference type="PANTHER" id="PTHR48111:SF40">
    <property type="entry name" value="PHOSPHATE REGULON TRANSCRIPTIONAL REGULATORY PROTEIN PHOB"/>
    <property type="match status" value="1"/>
</dbReference>
<evidence type="ECO:0000259" key="7">
    <source>
        <dbReference type="PROSITE" id="PS51755"/>
    </source>
</evidence>
<evidence type="ECO:0000313" key="8">
    <source>
        <dbReference type="EMBL" id="KIF80369.1"/>
    </source>
</evidence>
<dbReference type="PROSITE" id="PS51755">
    <property type="entry name" value="OMPR_PHOB"/>
    <property type="match status" value="1"/>
</dbReference>
<evidence type="ECO:0000256" key="4">
    <source>
        <dbReference type="PROSITE-ProRule" id="PRU00169"/>
    </source>
</evidence>
<dbReference type="Gene3D" id="3.40.50.2300">
    <property type="match status" value="1"/>
</dbReference>
<dbReference type="SMART" id="SM00448">
    <property type="entry name" value="REC"/>
    <property type="match status" value="1"/>
</dbReference>
<dbReference type="PROSITE" id="PS50110">
    <property type="entry name" value="RESPONSE_REGULATORY"/>
    <property type="match status" value="1"/>
</dbReference>
<dbReference type="InterPro" id="IPR036388">
    <property type="entry name" value="WH-like_DNA-bd_sf"/>
</dbReference>
<dbReference type="Proteomes" id="UP000031572">
    <property type="component" value="Unassembled WGS sequence"/>
</dbReference>
<dbReference type="GO" id="GO:0005829">
    <property type="term" value="C:cytosol"/>
    <property type="evidence" value="ECO:0007669"/>
    <property type="project" value="TreeGrafter"/>
</dbReference>
<dbReference type="RefSeq" id="WP_040042216.1">
    <property type="nucleotide sequence ID" value="NZ_JWJG01000028.1"/>
</dbReference>
<dbReference type="Gene3D" id="1.10.10.10">
    <property type="entry name" value="Winged helix-like DNA-binding domain superfamily/Winged helix DNA-binding domain"/>
    <property type="match status" value="1"/>
</dbReference>
<dbReference type="SMART" id="SM00862">
    <property type="entry name" value="Trans_reg_C"/>
    <property type="match status" value="1"/>
</dbReference>
<dbReference type="OrthoDB" id="9802426at2"/>
<dbReference type="Pfam" id="PF00072">
    <property type="entry name" value="Response_reg"/>
    <property type="match status" value="1"/>
</dbReference>
<proteinExistence type="predicted"/>
<sequence>MRIAVIDNTPEQAELVHQALASGGHACTLHASGVKGLAPVLPEDADLLIIDWQAHPSSTPDVVRAIHGSRPALPILLLVGRADEDGLLAALAAGATDYQVKPLRRGELVMRVQTLLKRAYPQRQADVTVRFGNFAFDANTCRLALNDVPLDVTQKEFALALLFFRNLGRPLSRAYIQENVWSREADVPSRTMDTHVSRIRNKLGLRPENGFRLAPVYSFGYRLEQLAR</sequence>
<dbReference type="InterPro" id="IPR039420">
    <property type="entry name" value="WalR-like"/>
</dbReference>
<feature type="domain" description="OmpR/PhoB-type" evidence="7">
    <location>
        <begin position="126"/>
        <end position="225"/>
    </location>
</feature>
<dbReference type="Pfam" id="PF00486">
    <property type="entry name" value="Trans_reg_C"/>
    <property type="match status" value="1"/>
</dbReference>
<keyword evidence="3 5" id="KW-0238">DNA-binding</keyword>
<keyword evidence="9" id="KW-1185">Reference proteome</keyword>
<keyword evidence="1 4" id="KW-0597">Phosphoprotein</keyword>
<dbReference type="STRING" id="709839.TSA66_05295"/>
<evidence type="ECO:0000256" key="1">
    <source>
        <dbReference type="ARBA" id="ARBA00022553"/>
    </source>
</evidence>
<dbReference type="InterPro" id="IPR011006">
    <property type="entry name" value="CheY-like_superfamily"/>
</dbReference>
<dbReference type="GO" id="GO:0032993">
    <property type="term" value="C:protein-DNA complex"/>
    <property type="evidence" value="ECO:0007669"/>
    <property type="project" value="TreeGrafter"/>
</dbReference>
<dbReference type="CDD" id="cd00156">
    <property type="entry name" value="REC"/>
    <property type="match status" value="1"/>
</dbReference>
<dbReference type="InterPro" id="IPR001789">
    <property type="entry name" value="Sig_transdc_resp-reg_receiver"/>
</dbReference>
<dbReference type="CDD" id="cd00383">
    <property type="entry name" value="trans_reg_C"/>
    <property type="match status" value="1"/>
</dbReference>
<dbReference type="GO" id="GO:0006355">
    <property type="term" value="P:regulation of DNA-templated transcription"/>
    <property type="evidence" value="ECO:0007669"/>
    <property type="project" value="InterPro"/>
</dbReference>
<organism evidence="8 9">
    <name type="scientific">Noviherbaspirillum autotrophicum</name>
    <dbReference type="NCBI Taxonomy" id="709839"/>
    <lineage>
        <taxon>Bacteria</taxon>
        <taxon>Pseudomonadati</taxon>
        <taxon>Pseudomonadota</taxon>
        <taxon>Betaproteobacteria</taxon>
        <taxon>Burkholderiales</taxon>
        <taxon>Oxalobacteraceae</taxon>
        <taxon>Noviherbaspirillum</taxon>
    </lineage>
</organism>
<keyword evidence="2" id="KW-0902">Two-component regulatory system</keyword>
<evidence type="ECO:0000259" key="6">
    <source>
        <dbReference type="PROSITE" id="PS50110"/>
    </source>
</evidence>
<dbReference type="SUPFAM" id="SSF52172">
    <property type="entry name" value="CheY-like"/>
    <property type="match status" value="1"/>
</dbReference>
<name>A0A0C2BK32_9BURK</name>
<accession>A0A0C2BK32</accession>
<evidence type="ECO:0000256" key="5">
    <source>
        <dbReference type="PROSITE-ProRule" id="PRU01091"/>
    </source>
</evidence>
<dbReference type="PANTHER" id="PTHR48111">
    <property type="entry name" value="REGULATOR OF RPOS"/>
    <property type="match status" value="1"/>
</dbReference>
<protein>
    <submittedName>
        <fullName evidence="8">XRE family transcriptional regulator</fullName>
    </submittedName>
</protein>
<dbReference type="InterPro" id="IPR001867">
    <property type="entry name" value="OmpR/PhoB-type_DNA-bd"/>
</dbReference>
<feature type="domain" description="Response regulatory" evidence="6">
    <location>
        <begin position="2"/>
        <end position="116"/>
    </location>
</feature>
<evidence type="ECO:0000313" key="9">
    <source>
        <dbReference type="Proteomes" id="UP000031572"/>
    </source>
</evidence>
<evidence type="ECO:0000256" key="3">
    <source>
        <dbReference type="ARBA" id="ARBA00023125"/>
    </source>
</evidence>
<dbReference type="AlphaFoldDB" id="A0A0C2BK32"/>
<gene>
    <name evidence="8" type="ORF">TSA66_05295</name>
</gene>
<dbReference type="EMBL" id="JWJG01000028">
    <property type="protein sequence ID" value="KIF80369.1"/>
    <property type="molecule type" value="Genomic_DNA"/>
</dbReference>
<feature type="DNA-binding region" description="OmpR/PhoB-type" evidence="5">
    <location>
        <begin position="126"/>
        <end position="225"/>
    </location>
</feature>